<keyword evidence="1" id="KW-0808">Transferase</keyword>
<dbReference type="SUPFAM" id="SSF89796">
    <property type="entry name" value="CoA-transferase family III (CaiB/BaiF)"/>
    <property type="match status" value="1"/>
</dbReference>
<dbReference type="InterPro" id="IPR023606">
    <property type="entry name" value="CoA-Trfase_III_dom_1_sf"/>
</dbReference>
<dbReference type="EMBL" id="LK021337">
    <property type="protein sequence ID" value="CDQ42410.1"/>
    <property type="molecule type" value="Genomic_DNA"/>
</dbReference>
<proteinExistence type="predicted"/>
<dbReference type="InterPro" id="IPR050509">
    <property type="entry name" value="CoA-transferase_III"/>
</dbReference>
<reference evidence="1" key="2">
    <citation type="submission" date="2015-09" db="EMBL/GenBank/DDBJ databases">
        <title>Draft genome sequence of Mycobacterium neoaurum DSM 44074.</title>
        <authorList>
            <person name="Croce O."/>
            <person name="Robert C."/>
            <person name="Raoult D."/>
            <person name="Drancourt M."/>
        </authorList>
    </citation>
    <scope>NUCLEOTIDE SEQUENCE</scope>
    <source>
        <strain evidence="1">DSM 44074</strain>
    </source>
</reference>
<organism evidence="1 2">
    <name type="scientific">Mycolicibacterium neoaurum</name>
    <name type="common">Mycobacterium neoaurum</name>
    <dbReference type="NCBI Taxonomy" id="1795"/>
    <lineage>
        <taxon>Bacteria</taxon>
        <taxon>Bacillati</taxon>
        <taxon>Actinomycetota</taxon>
        <taxon>Actinomycetes</taxon>
        <taxon>Mycobacteriales</taxon>
        <taxon>Mycobacteriaceae</taxon>
        <taxon>Mycolicibacterium</taxon>
    </lineage>
</organism>
<dbReference type="AlphaFoldDB" id="A0AAV2WDS1"/>
<evidence type="ECO:0000313" key="2">
    <source>
        <dbReference type="Proteomes" id="UP000028864"/>
    </source>
</evidence>
<sequence length="365" mass="37471">MELPSALCTRAQTVAEDFTVRTGVRLDSAELIGGRATLLGLAAPGRTSAGGATRLLRCADAWCAVTLSRPDDVDSVAALVQHDAPPSDPWAAVCGWAAHQSAVDAVQRAQLLGIPAAVLGEVQCADPRVLPHGPARAPGAPLLVADLSSMWAGPLCGQLLRRVGATVVKVESPARPDGTRRGPAPFFDWMNHGKLSYAIDFDDEEALRSLLTVADVVIEGSRPAALSRRRLGPSDITARGGRVWLRITGYGAEGDSGARVAFGDDAAVAGGLVENTPTGPIFVGDAIADPLTGLHAAAAVVDSLARGGGELIEMSMAAVSAGYAPFVGGARRKPPVPPSVPAASSLGADNAAVRSLVNRRHSVTC</sequence>
<dbReference type="Pfam" id="PF02515">
    <property type="entry name" value="CoA_transf_3"/>
    <property type="match status" value="1"/>
</dbReference>
<reference evidence="1" key="1">
    <citation type="submission" date="2014-05" db="EMBL/GenBank/DDBJ databases">
        <authorList>
            <person name="Urmite Genomes"/>
        </authorList>
    </citation>
    <scope>NUCLEOTIDE SEQUENCE</scope>
    <source>
        <strain evidence="1">DSM 44074</strain>
    </source>
</reference>
<protein>
    <submittedName>
        <fullName evidence="1">Acyl-CoA transferase/carnitine dehydratase</fullName>
    </submittedName>
</protein>
<dbReference type="GO" id="GO:0016740">
    <property type="term" value="F:transferase activity"/>
    <property type="evidence" value="ECO:0007669"/>
    <property type="project" value="UniProtKB-KW"/>
</dbReference>
<dbReference type="Proteomes" id="UP000028864">
    <property type="component" value="Unassembled WGS sequence"/>
</dbReference>
<dbReference type="InterPro" id="IPR003673">
    <property type="entry name" value="CoA-Trfase_fam_III"/>
</dbReference>
<dbReference type="PANTHER" id="PTHR48228">
    <property type="entry name" value="SUCCINYL-COA--D-CITRAMALATE COA-TRANSFERASE"/>
    <property type="match status" value="1"/>
</dbReference>
<gene>
    <name evidence="1" type="ORF">BN1047_00262</name>
</gene>
<evidence type="ECO:0000313" key="1">
    <source>
        <dbReference type="EMBL" id="CDQ42410.1"/>
    </source>
</evidence>
<accession>A0AAV2WDS1</accession>
<dbReference type="Gene3D" id="3.40.50.10540">
    <property type="entry name" value="Crotonobetainyl-coa:carnitine coa-transferase, domain 1"/>
    <property type="match status" value="1"/>
</dbReference>
<name>A0AAV2WDS1_MYCNE</name>
<dbReference type="PANTHER" id="PTHR48228:SF7">
    <property type="entry name" value="FATTY ACYL-COA TRANSFERASE RV3272-RELATED"/>
    <property type="match status" value="1"/>
</dbReference>